<dbReference type="STRING" id="646529.Desaci_4280"/>
<proteinExistence type="predicted"/>
<keyword evidence="1 3" id="KW-0808">Transferase</keyword>
<dbReference type="Pfam" id="PF00534">
    <property type="entry name" value="Glycos_transf_1"/>
    <property type="match status" value="1"/>
</dbReference>
<dbReference type="PANTHER" id="PTHR46401:SF2">
    <property type="entry name" value="GLYCOSYLTRANSFERASE WBBK-RELATED"/>
    <property type="match status" value="1"/>
</dbReference>
<dbReference type="GO" id="GO:0009103">
    <property type="term" value="P:lipopolysaccharide biosynthetic process"/>
    <property type="evidence" value="ECO:0007669"/>
    <property type="project" value="TreeGrafter"/>
</dbReference>
<sequence>MKIGFITTNNPIDKTSASGTIYTIFHLLKNKYNIEWIGPANISIIQFSLLIKKYFVIKVLKRKYMISHTHFFSRNLGRIYTKLIKEGDYDIIIAPFASSEIAYVETNVPIIYLSDATFQIMLNYYHSFENLIKSNIISGNDIESNALHKSKRIVLSSKWAADSSNAQYNVAGNKVRILKFGPNLEKIPTKEEIVWEKQLNTINLLFVGVDWERKGGGIALETLKTLNERGINTNLIIVGCNPHILDDKVNIIPFLNKNNNKDFEKLYKLFLESSFLILPTRAECSAIVYCEASAFALPILTTNTGGVGSYVEDNVNGFKFELKAKGLDYANKIQYLYNNPFIYSQLMYSTREKYERELNWDKWLEQFEKVIKEALNN</sequence>
<gene>
    <name evidence="3" type="ordered locus">Desaci_4280</name>
</gene>
<dbReference type="HOGENOM" id="CLU_044324_0_0_9"/>
<feature type="domain" description="Glycosyl transferase family 1" evidence="2">
    <location>
        <begin position="197"/>
        <end position="344"/>
    </location>
</feature>
<dbReference type="OrthoDB" id="2023634at2"/>
<dbReference type="EMBL" id="CP003639">
    <property type="protein sequence ID" value="AFM43131.1"/>
    <property type="molecule type" value="Genomic_DNA"/>
</dbReference>
<evidence type="ECO:0000256" key="1">
    <source>
        <dbReference type="ARBA" id="ARBA00022679"/>
    </source>
</evidence>
<protein>
    <submittedName>
        <fullName evidence="3">Glycosyltransferase</fullName>
    </submittedName>
</protein>
<evidence type="ECO:0000259" key="2">
    <source>
        <dbReference type="Pfam" id="PF00534"/>
    </source>
</evidence>
<dbReference type="Proteomes" id="UP000002892">
    <property type="component" value="Chromosome"/>
</dbReference>
<accession>I4DBF7</accession>
<evidence type="ECO:0000313" key="4">
    <source>
        <dbReference type="Proteomes" id="UP000002892"/>
    </source>
</evidence>
<dbReference type="PANTHER" id="PTHR46401">
    <property type="entry name" value="GLYCOSYLTRANSFERASE WBBK-RELATED"/>
    <property type="match status" value="1"/>
</dbReference>
<dbReference type="CDD" id="cd03801">
    <property type="entry name" value="GT4_PimA-like"/>
    <property type="match status" value="1"/>
</dbReference>
<evidence type="ECO:0000313" key="3">
    <source>
        <dbReference type="EMBL" id="AFM43131.1"/>
    </source>
</evidence>
<keyword evidence="4" id="KW-1185">Reference proteome</keyword>
<name>I4DBF7_DESAJ</name>
<dbReference type="InterPro" id="IPR001296">
    <property type="entry name" value="Glyco_trans_1"/>
</dbReference>
<dbReference type="SUPFAM" id="SSF53756">
    <property type="entry name" value="UDP-Glycosyltransferase/glycogen phosphorylase"/>
    <property type="match status" value="1"/>
</dbReference>
<dbReference type="RefSeq" id="WP_014829117.1">
    <property type="nucleotide sequence ID" value="NC_018068.1"/>
</dbReference>
<reference evidence="3 4" key="1">
    <citation type="journal article" date="2012" name="J. Bacteriol.">
        <title>Complete genome sequences of Desulfosporosinus orientis DSM765T, Desulfosporosinus youngiae DSM17734T, Desulfosporosinus meridiei DSM13257T, and Desulfosporosinus acidiphilus DSM22704T.</title>
        <authorList>
            <person name="Pester M."/>
            <person name="Brambilla E."/>
            <person name="Alazard D."/>
            <person name="Rattei T."/>
            <person name="Weinmaier T."/>
            <person name="Han J."/>
            <person name="Lucas S."/>
            <person name="Lapidus A."/>
            <person name="Cheng J.F."/>
            <person name="Goodwin L."/>
            <person name="Pitluck S."/>
            <person name="Peters L."/>
            <person name="Ovchinnikova G."/>
            <person name="Teshima H."/>
            <person name="Detter J.C."/>
            <person name="Han C.S."/>
            <person name="Tapia R."/>
            <person name="Land M.L."/>
            <person name="Hauser L."/>
            <person name="Kyrpides N.C."/>
            <person name="Ivanova N.N."/>
            <person name="Pagani I."/>
            <person name="Huntmann M."/>
            <person name="Wei C.L."/>
            <person name="Davenport K.W."/>
            <person name="Daligault H."/>
            <person name="Chain P.S."/>
            <person name="Chen A."/>
            <person name="Mavromatis K."/>
            <person name="Markowitz V."/>
            <person name="Szeto E."/>
            <person name="Mikhailova N."/>
            <person name="Pati A."/>
            <person name="Wagner M."/>
            <person name="Woyke T."/>
            <person name="Ollivier B."/>
            <person name="Klenk H.P."/>
            <person name="Spring S."/>
            <person name="Loy A."/>
        </authorList>
    </citation>
    <scope>NUCLEOTIDE SEQUENCE [LARGE SCALE GENOMIC DNA]</scope>
    <source>
        <strain evidence="4">DSM 22704 / JCM 16185 / SJ4</strain>
    </source>
</reference>
<dbReference type="KEGG" id="dai:Desaci_4280"/>
<dbReference type="Gene3D" id="3.40.50.2000">
    <property type="entry name" value="Glycogen Phosphorylase B"/>
    <property type="match status" value="2"/>
</dbReference>
<organism evidence="3 4">
    <name type="scientific">Desulfosporosinus acidiphilus (strain DSM 22704 / JCM 16185 / SJ4)</name>
    <dbReference type="NCBI Taxonomy" id="646529"/>
    <lineage>
        <taxon>Bacteria</taxon>
        <taxon>Bacillati</taxon>
        <taxon>Bacillota</taxon>
        <taxon>Clostridia</taxon>
        <taxon>Eubacteriales</taxon>
        <taxon>Desulfitobacteriaceae</taxon>
        <taxon>Desulfosporosinus</taxon>
    </lineage>
</organism>
<dbReference type="GO" id="GO:0016757">
    <property type="term" value="F:glycosyltransferase activity"/>
    <property type="evidence" value="ECO:0007669"/>
    <property type="project" value="InterPro"/>
</dbReference>
<dbReference type="AlphaFoldDB" id="I4DBF7"/>
<dbReference type="eggNOG" id="COG0438">
    <property type="taxonomic scope" value="Bacteria"/>
</dbReference>